<dbReference type="SMART" id="SM00409">
    <property type="entry name" value="IG"/>
    <property type="match status" value="3"/>
</dbReference>
<dbReference type="PANTHER" id="PTHR44170">
    <property type="entry name" value="PROTEIN SIDEKICK"/>
    <property type="match status" value="1"/>
</dbReference>
<feature type="domain" description="Ig-like" evidence="5">
    <location>
        <begin position="1"/>
        <end position="78"/>
    </location>
</feature>
<keyword evidence="1" id="KW-0677">Repeat</keyword>
<dbReference type="Pfam" id="PF13927">
    <property type="entry name" value="Ig_3"/>
    <property type="match status" value="3"/>
</dbReference>
<evidence type="ECO:0000313" key="7">
    <source>
        <dbReference type="Proteomes" id="UP001249851"/>
    </source>
</evidence>
<feature type="domain" description="Ig-like" evidence="5">
    <location>
        <begin position="83"/>
        <end position="163"/>
    </location>
</feature>
<gene>
    <name evidence="6" type="ORF">P5673_029567</name>
</gene>
<proteinExistence type="predicted"/>
<reference evidence="6" key="2">
    <citation type="journal article" date="2023" name="Science">
        <title>Genomic signatures of disease resistance in endangered staghorn corals.</title>
        <authorList>
            <person name="Vollmer S.V."/>
            <person name="Selwyn J.D."/>
            <person name="Despard B.A."/>
            <person name="Roesel C.L."/>
        </authorList>
    </citation>
    <scope>NUCLEOTIDE SEQUENCE</scope>
    <source>
        <strain evidence="6">K2</strain>
    </source>
</reference>
<name>A0AAD9PVJ5_ACRCE</name>
<dbReference type="EMBL" id="JARQWQ010000119">
    <property type="protein sequence ID" value="KAK2549863.1"/>
    <property type="molecule type" value="Genomic_DNA"/>
</dbReference>
<evidence type="ECO:0000256" key="4">
    <source>
        <dbReference type="SAM" id="Phobius"/>
    </source>
</evidence>
<dbReference type="PROSITE" id="PS50835">
    <property type="entry name" value="IG_LIKE"/>
    <property type="match status" value="3"/>
</dbReference>
<keyword evidence="2" id="KW-1015">Disulfide bond</keyword>
<dbReference type="Gene3D" id="2.60.40.10">
    <property type="entry name" value="Immunoglobulins"/>
    <property type="match status" value="3"/>
</dbReference>
<keyword evidence="3" id="KW-0393">Immunoglobulin domain</keyword>
<dbReference type="SUPFAM" id="SSF48726">
    <property type="entry name" value="Immunoglobulin"/>
    <property type="match status" value="3"/>
</dbReference>
<accession>A0AAD9PVJ5</accession>
<keyword evidence="4" id="KW-1133">Transmembrane helix</keyword>
<keyword evidence="7" id="KW-1185">Reference proteome</keyword>
<sequence length="306" mass="33604">MLKPLSQDIVEGIDVRLLCNTSGNPQPNVTWTRQGNSDVLSSSETLLLRNLVSEDDGSVYTCRVENYLGLKQASVTITIQYPPEIMLKPLSQDIIEGNDVRLLCNASGNPPPKITWTRQGNSDVLSSSETLLLRNLVSEDDGSVYTCRVENYLGLKQASVTITIQYKPKDTRVTISSGGVKLGDRVDITCWARANPSPEYKFYYNNKLIRWSSKGLLSLTNVNTEDQGTYQCVPVNYLGDGSGASVTVTLSTGDKAFPVWVYAAIASGILFLLLIAAGIALCRARKKWKAADDRTKTTQPIESTIR</sequence>
<dbReference type="AlphaFoldDB" id="A0AAD9PVJ5"/>
<evidence type="ECO:0000259" key="5">
    <source>
        <dbReference type="PROSITE" id="PS50835"/>
    </source>
</evidence>
<dbReference type="GO" id="GO:0098609">
    <property type="term" value="P:cell-cell adhesion"/>
    <property type="evidence" value="ECO:0007669"/>
    <property type="project" value="TreeGrafter"/>
</dbReference>
<feature type="transmembrane region" description="Helical" evidence="4">
    <location>
        <begin position="259"/>
        <end position="282"/>
    </location>
</feature>
<evidence type="ECO:0000256" key="1">
    <source>
        <dbReference type="ARBA" id="ARBA00022737"/>
    </source>
</evidence>
<evidence type="ECO:0000256" key="2">
    <source>
        <dbReference type="ARBA" id="ARBA00023157"/>
    </source>
</evidence>
<comment type="caution">
    <text evidence="6">The sequence shown here is derived from an EMBL/GenBank/DDBJ whole genome shotgun (WGS) entry which is preliminary data.</text>
</comment>
<protein>
    <submittedName>
        <fullName evidence="6">Oxidoreductase PXDNL</fullName>
    </submittedName>
</protein>
<dbReference type="PANTHER" id="PTHR44170:SF6">
    <property type="entry name" value="CONTACTIN"/>
    <property type="match status" value="1"/>
</dbReference>
<dbReference type="InterPro" id="IPR003598">
    <property type="entry name" value="Ig_sub2"/>
</dbReference>
<evidence type="ECO:0000313" key="6">
    <source>
        <dbReference type="EMBL" id="KAK2549863.1"/>
    </source>
</evidence>
<dbReference type="InterPro" id="IPR013783">
    <property type="entry name" value="Ig-like_fold"/>
</dbReference>
<dbReference type="InterPro" id="IPR003599">
    <property type="entry name" value="Ig_sub"/>
</dbReference>
<dbReference type="FunFam" id="2.60.40.10:FF:000032">
    <property type="entry name" value="palladin isoform X1"/>
    <property type="match status" value="1"/>
</dbReference>
<evidence type="ECO:0000256" key="3">
    <source>
        <dbReference type="ARBA" id="ARBA00023319"/>
    </source>
</evidence>
<dbReference type="SMART" id="SM00408">
    <property type="entry name" value="IGc2"/>
    <property type="match status" value="3"/>
</dbReference>
<reference evidence="6" key="1">
    <citation type="journal article" date="2023" name="G3 (Bethesda)">
        <title>Whole genome assembly and annotation of the endangered Caribbean coral Acropora cervicornis.</title>
        <authorList>
            <person name="Selwyn J.D."/>
            <person name="Vollmer S.V."/>
        </authorList>
    </citation>
    <scope>NUCLEOTIDE SEQUENCE</scope>
    <source>
        <strain evidence="6">K2</strain>
    </source>
</reference>
<dbReference type="Proteomes" id="UP001249851">
    <property type="component" value="Unassembled WGS sequence"/>
</dbReference>
<dbReference type="InterPro" id="IPR036179">
    <property type="entry name" value="Ig-like_dom_sf"/>
</dbReference>
<feature type="domain" description="Ig-like" evidence="5">
    <location>
        <begin position="168"/>
        <end position="251"/>
    </location>
</feature>
<keyword evidence="4" id="KW-0472">Membrane</keyword>
<organism evidence="6 7">
    <name type="scientific">Acropora cervicornis</name>
    <name type="common">Staghorn coral</name>
    <dbReference type="NCBI Taxonomy" id="6130"/>
    <lineage>
        <taxon>Eukaryota</taxon>
        <taxon>Metazoa</taxon>
        <taxon>Cnidaria</taxon>
        <taxon>Anthozoa</taxon>
        <taxon>Hexacorallia</taxon>
        <taxon>Scleractinia</taxon>
        <taxon>Astrocoeniina</taxon>
        <taxon>Acroporidae</taxon>
        <taxon>Acropora</taxon>
    </lineage>
</organism>
<keyword evidence="4" id="KW-0812">Transmembrane</keyword>
<dbReference type="InterPro" id="IPR007110">
    <property type="entry name" value="Ig-like_dom"/>
</dbReference>